<feature type="domain" description="Reductase C-terminal" evidence="6">
    <location>
        <begin position="322"/>
        <end position="406"/>
    </location>
</feature>
<feature type="domain" description="FAD/NAD(P)-binding" evidence="5">
    <location>
        <begin position="6"/>
        <end position="303"/>
    </location>
</feature>
<dbReference type="InterPro" id="IPR050446">
    <property type="entry name" value="FAD-oxidoreductase/Apoptosis"/>
</dbReference>
<name>A0ABR7YY12_9PSED</name>
<reference evidence="7 8" key="1">
    <citation type="journal article" date="2020" name="Insects">
        <title>Bacteria Belonging to Pseudomonas typographi sp. nov. from the Bark Beetle Ips typographus Have Genomic Potential to Aid in the Host Ecology.</title>
        <authorList>
            <person name="Peral-Aranega E."/>
            <person name="Saati-Santamaria Z."/>
            <person name="Kolarik M."/>
            <person name="Rivas R."/>
            <person name="Garcia-Fraile P."/>
        </authorList>
    </citation>
    <scope>NUCLEOTIDE SEQUENCE [LARGE SCALE GENOMIC DNA]</scope>
    <source>
        <strain evidence="7 8">CA3A</strain>
    </source>
</reference>
<keyword evidence="8" id="KW-1185">Reference proteome</keyword>
<dbReference type="Pfam" id="PF07992">
    <property type="entry name" value="Pyr_redox_2"/>
    <property type="match status" value="1"/>
</dbReference>
<dbReference type="Gene3D" id="3.50.50.60">
    <property type="entry name" value="FAD/NAD(P)-binding domain"/>
    <property type="match status" value="2"/>
</dbReference>
<dbReference type="Proteomes" id="UP000805841">
    <property type="component" value="Unassembled WGS sequence"/>
</dbReference>
<evidence type="ECO:0000256" key="4">
    <source>
        <dbReference type="ARBA" id="ARBA00023002"/>
    </source>
</evidence>
<evidence type="ECO:0000256" key="3">
    <source>
        <dbReference type="ARBA" id="ARBA00022827"/>
    </source>
</evidence>
<keyword evidence="4" id="KW-0560">Oxidoreductase</keyword>
<dbReference type="SUPFAM" id="SSF55424">
    <property type="entry name" value="FAD/NAD-linked reductases, dimerisation (C-terminal) domain"/>
    <property type="match status" value="1"/>
</dbReference>
<dbReference type="Gene3D" id="3.30.390.30">
    <property type="match status" value="1"/>
</dbReference>
<comment type="caution">
    <text evidence="7">The sequence shown here is derived from an EMBL/GenBank/DDBJ whole genome shotgun (WGS) entry which is preliminary data.</text>
</comment>
<evidence type="ECO:0000256" key="2">
    <source>
        <dbReference type="ARBA" id="ARBA00022630"/>
    </source>
</evidence>
<dbReference type="PANTHER" id="PTHR43557:SF2">
    <property type="entry name" value="RIESKE DOMAIN-CONTAINING PROTEIN-RELATED"/>
    <property type="match status" value="1"/>
</dbReference>
<evidence type="ECO:0000256" key="1">
    <source>
        <dbReference type="ARBA" id="ARBA00001974"/>
    </source>
</evidence>
<protein>
    <submittedName>
        <fullName evidence="7">FAD-dependent oxidoreductase</fullName>
    </submittedName>
</protein>
<dbReference type="EMBL" id="JAAOCA010000005">
    <property type="protein sequence ID" value="MBD1598099.1"/>
    <property type="molecule type" value="Genomic_DNA"/>
</dbReference>
<proteinExistence type="predicted"/>
<dbReference type="PANTHER" id="PTHR43557">
    <property type="entry name" value="APOPTOSIS-INDUCING FACTOR 1"/>
    <property type="match status" value="1"/>
</dbReference>
<accession>A0ABR7YY12</accession>
<gene>
    <name evidence="7" type="ORF">HAQ05_05150</name>
</gene>
<dbReference type="SUPFAM" id="SSF51905">
    <property type="entry name" value="FAD/NAD(P)-binding domain"/>
    <property type="match status" value="2"/>
</dbReference>
<keyword evidence="3" id="KW-0274">FAD</keyword>
<dbReference type="PRINTS" id="PR00368">
    <property type="entry name" value="FADPNR"/>
</dbReference>
<dbReference type="PRINTS" id="PR00411">
    <property type="entry name" value="PNDRDTASEI"/>
</dbReference>
<organism evidence="7 8">
    <name type="scientific">Pseudomonas typographi</name>
    <dbReference type="NCBI Taxonomy" id="2715964"/>
    <lineage>
        <taxon>Bacteria</taxon>
        <taxon>Pseudomonadati</taxon>
        <taxon>Pseudomonadota</taxon>
        <taxon>Gammaproteobacteria</taxon>
        <taxon>Pseudomonadales</taxon>
        <taxon>Pseudomonadaceae</taxon>
        <taxon>Pseudomonas</taxon>
    </lineage>
</organism>
<dbReference type="InterPro" id="IPR036188">
    <property type="entry name" value="FAD/NAD-bd_sf"/>
</dbReference>
<keyword evidence="2" id="KW-0285">Flavoprotein</keyword>
<evidence type="ECO:0000259" key="5">
    <source>
        <dbReference type="Pfam" id="PF07992"/>
    </source>
</evidence>
<dbReference type="InterPro" id="IPR028202">
    <property type="entry name" value="Reductase_C"/>
</dbReference>
<evidence type="ECO:0000313" key="8">
    <source>
        <dbReference type="Proteomes" id="UP000805841"/>
    </source>
</evidence>
<dbReference type="InterPro" id="IPR016156">
    <property type="entry name" value="FAD/NAD-linked_Rdtase_dimer_sf"/>
</dbReference>
<evidence type="ECO:0000313" key="7">
    <source>
        <dbReference type="EMBL" id="MBD1598099.1"/>
    </source>
</evidence>
<dbReference type="Pfam" id="PF14759">
    <property type="entry name" value="Reductase_C"/>
    <property type="match status" value="1"/>
</dbReference>
<dbReference type="InterPro" id="IPR023753">
    <property type="entry name" value="FAD/NAD-binding_dom"/>
</dbReference>
<comment type="cofactor">
    <cofactor evidence="1">
        <name>FAD</name>
        <dbReference type="ChEBI" id="CHEBI:57692"/>
    </cofactor>
</comment>
<sequence>MADDGIVVVGTGQAAFQLVGFLRDEGYAGTIRLVGDEAHLPYQRPPLSKAFMNGDCEIDSLFFQSREHFQKRDIELHLGARVTRIDRASRFVETATGVRLPYSHLVLATGARNRNLPGLDKPYPWLVNLRGLDDAGNMRERLGGAREVVVVGAGFLGLEFAAVAAKKGLAVTVIEAGPTLMGRAISAPVAAAFRRHHEALGVRFLLGTTLAALDEPAPGRCRVVTREGEVIEADLLISSIGVQPNVELAQDAGLRCENGIVVDAFLNTEDPAISAIGDCAAFESRFSLGLCRIESVQNAMDQARCLARTLTGNRAPYDAAPWFWSDQGGLKLQIAGLSHGADQCVIRGDAQTLSFSAYLFRAGRLVAVESVARPADHMAARRLLNAGVEVQPQQAQDLNVDLKSLLPVAEPLAAQPV</sequence>
<dbReference type="RefSeq" id="WP_190418094.1">
    <property type="nucleotide sequence ID" value="NZ_JAAOCA010000005.1"/>
</dbReference>
<evidence type="ECO:0000259" key="6">
    <source>
        <dbReference type="Pfam" id="PF14759"/>
    </source>
</evidence>